<gene>
    <name evidence="2" type="ORF">DF015_04675</name>
</gene>
<reference evidence="2 3" key="1">
    <citation type="submission" date="2018-08" db="EMBL/GenBank/DDBJ databases">
        <title>Comparative analysis of Burkholderia isolates from Puerto Rico.</title>
        <authorList>
            <person name="Hall C."/>
            <person name="Sahl J."/>
            <person name="Wagner D."/>
        </authorList>
    </citation>
    <scope>NUCLEOTIDE SEQUENCE [LARGE SCALE GENOMIC DNA]</scope>
    <source>
        <strain evidence="2 3">Bp8964</strain>
    </source>
</reference>
<comment type="caution">
    <text evidence="2">The sequence shown here is derived from an EMBL/GenBank/DDBJ whole genome shotgun (WGS) entry which is preliminary data.</text>
</comment>
<evidence type="ECO:0000313" key="3">
    <source>
        <dbReference type="Proteomes" id="UP000273734"/>
    </source>
</evidence>
<accession>A0AB74DFE4</accession>
<sequence>MTYAEATKRSTAVKQPGLDDRHRDKDGTIDKKHGNTKNKNLPNPIPGFGPETTLKTMREKTGKTSEKAIRAEMAKRKR</sequence>
<dbReference type="AlphaFoldDB" id="A0AB74DFE4"/>
<evidence type="ECO:0000313" key="2">
    <source>
        <dbReference type="EMBL" id="RQP83432.1"/>
    </source>
</evidence>
<dbReference type="EMBL" id="QTNY01000002">
    <property type="protein sequence ID" value="RQP83432.1"/>
    <property type="molecule type" value="Genomic_DNA"/>
</dbReference>
<organism evidence="2 3">
    <name type="scientific">Burkholderia ubonensis</name>
    <dbReference type="NCBI Taxonomy" id="101571"/>
    <lineage>
        <taxon>Bacteria</taxon>
        <taxon>Pseudomonadati</taxon>
        <taxon>Pseudomonadota</taxon>
        <taxon>Betaproteobacteria</taxon>
        <taxon>Burkholderiales</taxon>
        <taxon>Burkholderiaceae</taxon>
        <taxon>Burkholderia</taxon>
        <taxon>Burkholderia cepacia complex</taxon>
    </lineage>
</organism>
<evidence type="ECO:0000256" key="1">
    <source>
        <dbReference type="SAM" id="MobiDB-lite"/>
    </source>
</evidence>
<feature type="compositionally biased region" description="Basic and acidic residues" evidence="1">
    <location>
        <begin position="17"/>
        <end position="33"/>
    </location>
</feature>
<dbReference type="Proteomes" id="UP000273734">
    <property type="component" value="Unassembled WGS sequence"/>
</dbReference>
<proteinExistence type="predicted"/>
<name>A0AB74DFE4_9BURK</name>
<feature type="region of interest" description="Disordered" evidence="1">
    <location>
        <begin position="1"/>
        <end position="78"/>
    </location>
</feature>
<feature type="compositionally biased region" description="Basic and acidic residues" evidence="1">
    <location>
        <begin position="56"/>
        <end position="78"/>
    </location>
</feature>
<protein>
    <submittedName>
        <fullName evidence="2">Uncharacterized protein</fullName>
    </submittedName>
</protein>